<dbReference type="EnsemblBacteria" id="ABK77666">
    <property type="protein sequence ID" value="ABK77666"/>
    <property type="gene ID" value="CENSYa_1035"/>
</dbReference>
<evidence type="ECO:0000313" key="2">
    <source>
        <dbReference type="Proteomes" id="UP000000758"/>
    </source>
</evidence>
<keyword evidence="2" id="KW-1185">Reference proteome</keyword>
<dbReference type="EMBL" id="DP000238">
    <property type="protein sequence ID" value="ABK77666.1"/>
    <property type="molecule type" value="Genomic_DNA"/>
</dbReference>
<organism evidence="1 2">
    <name type="scientific">Cenarchaeum symbiosum (strain A)</name>
    <dbReference type="NCBI Taxonomy" id="414004"/>
    <lineage>
        <taxon>Archaea</taxon>
        <taxon>Nitrososphaerota</taxon>
        <taxon>Candidatus Cenarchaeales</taxon>
        <taxon>Candidatus Cenarchaeaceae</taxon>
        <taxon>Candidatus Cenarchaeum</taxon>
    </lineage>
</organism>
<accession>A0RWE9</accession>
<reference evidence="1 2" key="1">
    <citation type="journal article" date="2006" name="Proc. Natl. Acad. Sci. U.S.A.">
        <title>Genomic analysis of the uncultivated marine crenarchaeote Cenarchaeum symbiosum.</title>
        <authorList>
            <person name="Hallam S.J."/>
            <person name="Konstantinidis K.T."/>
            <person name="Putnam N."/>
            <person name="Schleper C."/>
            <person name="Watanabe Y."/>
            <person name="Sugahara J."/>
            <person name="Preston C."/>
            <person name="de la Torre J."/>
            <person name="Richardson P.M."/>
            <person name="DeLong E.F."/>
        </authorList>
    </citation>
    <scope>NUCLEOTIDE SEQUENCE [LARGE SCALE GENOMIC DNA]</scope>
    <source>
        <strain evidence="2">A</strain>
    </source>
</reference>
<sequence>MTQNTPLTAIRQITTLSSRFTLPENCMGSVTCSPGGTHMSIIAVWVGVRGYSRAVCRSAAPRTFKPSLPTFTNDTTTPVVASLRAIIYGMTMTPSEKTYPFASVNSPSTPIETVSPWMNPVPAASFASSCSILMISWTSSSNAASSAADLLTICADPDSAPSCSPAPGGSRMSYADSAAYPAAAASATAAAARYAFFMRPPRALNHAKNGAWKFQAAQTRELSRRQSSACPPAGPYKRRGRYAGCCLGRVHAPHRPGAQRPGVHASWNPAMHAPGNGTALAPQGPVPADGPCGNTGNMGRAGVTRRCSDRTAGVTGGLQPSPGLSCNMEAKIPPPRMEALRERCRGRNLSRKLGFN</sequence>
<dbReference type="HOGENOM" id="CLU_777560_0_0_2"/>
<dbReference type="Proteomes" id="UP000000758">
    <property type="component" value="Chromosome"/>
</dbReference>
<evidence type="ECO:0000313" key="1">
    <source>
        <dbReference type="EMBL" id="ABK77666.1"/>
    </source>
</evidence>
<dbReference type="AlphaFoldDB" id="A0RWE9"/>
<dbReference type="KEGG" id="csy:CENSYa_1035"/>
<protein>
    <submittedName>
        <fullName evidence="1">Uncharacterized protein</fullName>
    </submittedName>
</protein>
<name>A0RWE9_CENSY</name>
<proteinExistence type="predicted"/>
<dbReference type="STRING" id="414004.CENSYa_1035"/>
<gene>
    <name evidence="1" type="ordered locus">CENSYa_1035</name>
</gene>